<dbReference type="InterPro" id="IPR050250">
    <property type="entry name" value="Macrolide_Exporter_MacB"/>
</dbReference>
<feature type="transmembrane region" description="Helical" evidence="7">
    <location>
        <begin position="314"/>
        <end position="339"/>
    </location>
</feature>
<dbReference type="GO" id="GO:0005886">
    <property type="term" value="C:plasma membrane"/>
    <property type="evidence" value="ECO:0007669"/>
    <property type="project" value="UniProtKB-SubCell"/>
</dbReference>
<dbReference type="KEGG" id="ccb:Clocel_3463"/>
<organism evidence="10 11">
    <name type="scientific">Clostridium cellulovorans (strain ATCC 35296 / DSM 3052 / OCM 3 / 743B)</name>
    <dbReference type="NCBI Taxonomy" id="573061"/>
    <lineage>
        <taxon>Bacteria</taxon>
        <taxon>Bacillati</taxon>
        <taxon>Bacillota</taxon>
        <taxon>Clostridia</taxon>
        <taxon>Eubacteriales</taxon>
        <taxon>Clostridiaceae</taxon>
        <taxon>Clostridium</taxon>
    </lineage>
</organism>
<evidence type="ECO:0000256" key="3">
    <source>
        <dbReference type="ARBA" id="ARBA00022692"/>
    </source>
</evidence>
<evidence type="ECO:0000256" key="7">
    <source>
        <dbReference type="SAM" id="Phobius"/>
    </source>
</evidence>
<feature type="domain" description="ABC3 transporter permease C-terminal" evidence="8">
    <location>
        <begin position="273"/>
        <end position="386"/>
    </location>
</feature>
<name>D9SVT0_CLOC7</name>
<feature type="domain" description="MacB-like periplasmic core" evidence="9">
    <location>
        <begin position="22"/>
        <end position="235"/>
    </location>
</feature>
<dbReference type="AlphaFoldDB" id="D9SVT0"/>
<keyword evidence="5 7" id="KW-0472">Membrane</keyword>
<keyword evidence="4 7" id="KW-1133">Transmembrane helix</keyword>
<evidence type="ECO:0000313" key="10">
    <source>
        <dbReference type="EMBL" id="ADL53141.1"/>
    </source>
</evidence>
<comment type="subcellular location">
    <subcellularLocation>
        <location evidence="1">Cell membrane</location>
        <topology evidence="1">Multi-pass membrane protein</topology>
    </subcellularLocation>
</comment>
<gene>
    <name evidence="10" type="ordered locus">Clocel_3463</name>
</gene>
<keyword evidence="3 7" id="KW-0812">Transmembrane</keyword>
<sequence length="392" mass="42456">MSLKDLIKTALSSMSAHKLRVFLTMIGIIIGISSVVTILSIGNGLKAELNSTVEDSAANSYSIQFMPDNSTMDSRIAEPFDKNDVYSVEAIDGVEKVETNSGGMLNVNVSNIEFFSSTTMGIIYPYKNETIKLLYGRNFNEGEEDQNLVILSQEVAEGLFDELEEGIGRAVTINNTNFEVIGIQEKSTGFSLLGPKDYIQEQSYESITDNSYISNFKVTVDIKADKDQVLDEVTTILKENHNDLAGKYEVADPQAITKALEKVIGGITTFIAVVSGISLFVGGIGVMNIMYVSVTERKREIGIRRAIGAKPRSIMLQFLIEAIFVTGSGGLIGILFGYLFGKIAGAFLPFPPVMTVGSFLGATICSVTVGIIFGIVPAIKASKLDPIKAIYQ</sequence>
<dbReference type="InterPro" id="IPR025857">
    <property type="entry name" value="MacB_PCD"/>
</dbReference>
<evidence type="ECO:0000256" key="4">
    <source>
        <dbReference type="ARBA" id="ARBA00022989"/>
    </source>
</evidence>
<comment type="similarity">
    <text evidence="6">Belongs to the ABC-4 integral membrane protein family.</text>
</comment>
<dbReference type="PANTHER" id="PTHR30572">
    <property type="entry name" value="MEMBRANE COMPONENT OF TRANSPORTER-RELATED"/>
    <property type="match status" value="1"/>
</dbReference>
<evidence type="ECO:0008006" key="12">
    <source>
        <dbReference type="Google" id="ProtNLM"/>
    </source>
</evidence>
<evidence type="ECO:0000256" key="2">
    <source>
        <dbReference type="ARBA" id="ARBA00022475"/>
    </source>
</evidence>
<dbReference type="GO" id="GO:0022857">
    <property type="term" value="F:transmembrane transporter activity"/>
    <property type="evidence" value="ECO:0007669"/>
    <property type="project" value="TreeGrafter"/>
</dbReference>
<dbReference type="STRING" id="573061.Clocel_3463"/>
<feature type="transmembrane region" description="Helical" evidence="7">
    <location>
        <begin position="359"/>
        <end position="379"/>
    </location>
</feature>
<evidence type="ECO:0000259" key="8">
    <source>
        <dbReference type="Pfam" id="PF02687"/>
    </source>
</evidence>
<feature type="transmembrane region" description="Helical" evidence="7">
    <location>
        <begin position="270"/>
        <end position="294"/>
    </location>
</feature>
<accession>D9SVT0</accession>
<evidence type="ECO:0000259" key="9">
    <source>
        <dbReference type="Pfam" id="PF12704"/>
    </source>
</evidence>
<dbReference type="PANTHER" id="PTHR30572:SF4">
    <property type="entry name" value="ABC TRANSPORTER PERMEASE YTRF"/>
    <property type="match status" value="1"/>
</dbReference>
<dbReference type="InterPro" id="IPR003838">
    <property type="entry name" value="ABC3_permease_C"/>
</dbReference>
<proteinExistence type="inferred from homology"/>
<evidence type="ECO:0000256" key="1">
    <source>
        <dbReference type="ARBA" id="ARBA00004651"/>
    </source>
</evidence>
<dbReference type="Pfam" id="PF02687">
    <property type="entry name" value="FtsX"/>
    <property type="match status" value="1"/>
</dbReference>
<dbReference type="Pfam" id="PF12704">
    <property type="entry name" value="MacB_PCD"/>
    <property type="match status" value="1"/>
</dbReference>
<dbReference type="HOGENOM" id="CLU_000604_8_0_9"/>
<evidence type="ECO:0000256" key="6">
    <source>
        <dbReference type="ARBA" id="ARBA00038076"/>
    </source>
</evidence>
<dbReference type="Proteomes" id="UP000002730">
    <property type="component" value="Chromosome"/>
</dbReference>
<reference evidence="10 11" key="1">
    <citation type="submission" date="2010-08" db="EMBL/GenBank/DDBJ databases">
        <title>Complete sequence of Clostridium cellulovorans 743B.</title>
        <authorList>
            <consortium name="US DOE Joint Genome Institute"/>
            <person name="Lucas S."/>
            <person name="Copeland A."/>
            <person name="Lapidus A."/>
            <person name="Cheng J.-F."/>
            <person name="Bruce D."/>
            <person name="Goodwin L."/>
            <person name="Pitluck S."/>
            <person name="Chertkov O."/>
            <person name="Detter J.C."/>
            <person name="Han C."/>
            <person name="Tapia R."/>
            <person name="Land M."/>
            <person name="Hauser L."/>
            <person name="Chang Y.-J."/>
            <person name="Jeffries C."/>
            <person name="Kyrpides N."/>
            <person name="Ivanova N."/>
            <person name="Mikhailova N."/>
            <person name="Hemme C.L."/>
            <person name="Woyke T."/>
        </authorList>
    </citation>
    <scope>NUCLEOTIDE SEQUENCE [LARGE SCALE GENOMIC DNA]</scope>
    <source>
        <strain evidence="11">ATCC 35296 / DSM 3052 / OCM 3 / 743B</strain>
    </source>
</reference>
<dbReference type="OrthoDB" id="9770036at2"/>
<dbReference type="RefSeq" id="WP_010073540.1">
    <property type="nucleotide sequence ID" value="NC_014393.1"/>
</dbReference>
<keyword evidence="2" id="KW-1003">Cell membrane</keyword>
<dbReference type="EMBL" id="CP002160">
    <property type="protein sequence ID" value="ADL53141.1"/>
    <property type="molecule type" value="Genomic_DNA"/>
</dbReference>
<dbReference type="eggNOG" id="COG0577">
    <property type="taxonomic scope" value="Bacteria"/>
</dbReference>
<protein>
    <recommendedName>
        <fullName evidence="12">ABC3 transporter permease protein domain-containing protein</fullName>
    </recommendedName>
</protein>
<feature type="transmembrane region" description="Helical" evidence="7">
    <location>
        <begin position="21"/>
        <end position="42"/>
    </location>
</feature>
<evidence type="ECO:0000256" key="5">
    <source>
        <dbReference type="ARBA" id="ARBA00023136"/>
    </source>
</evidence>
<evidence type="ECO:0000313" key="11">
    <source>
        <dbReference type="Proteomes" id="UP000002730"/>
    </source>
</evidence>
<keyword evidence="11" id="KW-1185">Reference proteome</keyword>